<reference evidence="11" key="1">
    <citation type="submission" date="2012-12" db="EMBL/GenBank/DDBJ databases">
        <authorList>
            <person name="Hellsten U."/>
            <person name="Grimwood J."/>
            <person name="Chapman J.A."/>
            <person name="Shapiro H."/>
            <person name="Aerts A."/>
            <person name="Otillar R.P."/>
            <person name="Terry A.Y."/>
            <person name="Boore J.L."/>
            <person name="Simakov O."/>
            <person name="Marletaz F."/>
            <person name="Cho S.-J."/>
            <person name="Edsinger-Gonzales E."/>
            <person name="Havlak P."/>
            <person name="Kuo D.-H."/>
            <person name="Larsson T."/>
            <person name="Lv J."/>
            <person name="Arendt D."/>
            <person name="Savage R."/>
            <person name="Osoegawa K."/>
            <person name="de Jong P."/>
            <person name="Lindberg D.R."/>
            <person name="Seaver E.C."/>
            <person name="Weisblat D.A."/>
            <person name="Putnam N.H."/>
            <person name="Grigoriev I.V."/>
            <person name="Rokhsar D.S."/>
        </authorList>
    </citation>
    <scope>NUCLEOTIDE SEQUENCE</scope>
    <source>
        <strain evidence="11">I ESC-2004</strain>
    </source>
</reference>
<dbReference type="InterPro" id="IPR008591">
    <property type="entry name" value="GINS_Sld5"/>
</dbReference>
<evidence type="ECO:0000313" key="9">
    <source>
        <dbReference type="EMBL" id="ELU00542.1"/>
    </source>
</evidence>
<evidence type="ECO:0000256" key="1">
    <source>
        <dbReference type="ARBA" id="ARBA00004123"/>
    </source>
</evidence>
<evidence type="ECO:0000259" key="8">
    <source>
        <dbReference type="Pfam" id="PF16922"/>
    </source>
</evidence>
<dbReference type="PANTHER" id="PTHR21206:SF0">
    <property type="entry name" value="DNA REPLICATION COMPLEX GINS PROTEIN SLD5"/>
    <property type="match status" value="1"/>
</dbReference>
<evidence type="ECO:0000256" key="6">
    <source>
        <dbReference type="ARBA" id="ARBA00030869"/>
    </source>
</evidence>
<dbReference type="CDD" id="cd11711">
    <property type="entry name" value="GINS_A_Sld5"/>
    <property type="match status" value="1"/>
</dbReference>
<gene>
    <name evidence="9" type="ORF">CAPTEDRAFT_134795</name>
</gene>
<dbReference type="Gene3D" id="3.40.5.60">
    <property type="match status" value="1"/>
</dbReference>
<dbReference type="SUPFAM" id="SSF158573">
    <property type="entry name" value="GINS helical bundle-like"/>
    <property type="match status" value="1"/>
</dbReference>
<reference evidence="9 11" key="2">
    <citation type="journal article" date="2013" name="Nature">
        <title>Insights into bilaterian evolution from three spiralian genomes.</title>
        <authorList>
            <person name="Simakov O."/>
            <person name="Marletaz F."/>
            <person name="Cho S.J."/>
            <person name="Edsinger-Gonzales E."/>
            <person name="Havlak P."/>
            <person name="Hellsten U."/>
            <person name="Kuo D.H."/>
            <person name="Larsson T."/>
            <person name="Lv J."/>
            <person name="Arendt D."/>
            <person name="Savage R."/>
            <person name="Osoegawa K."/>
            <person name="de Jong P."/>
            <person name="Grimwood J."/>
            <person name="Chapman J.A."/>
            <person name="Shapiro H."/>
            <person name="Aerts A."/>
            <person name="Otillar R.P."/>
            <person name="Terry A.Y."/>
            <person name="Boore J.L."/>
            <person name="Grigoriev I.V."/>
            <person name="Lindberg D.R."/>
            <person name="Seaver E.C."/>
            <person name="Weisblat D.A."/>
            <person name="Putnam N.H."/>
            <person name="Rokhsar D.S."/>
        </authorList>
    </citation>
    <scope>NUCLEOTIDE SEQUENCE</scope>
    <source>
        <strain evidence="9 11">I ESC-2004</strain>
    </source>
</reference>
<feature type="domain" description="DNA replication complex GINS protein SLD5 C-terminal" evidence="8">
    <location>
        <begin position="131"/>
        <end position="189"/>
    </location>
</feature>
<dbReference type="SUPFAM" id="SSF160059">
    <property type="entry name" value="PriA/YqbF domain"/>
    <property type="match status" value="1"/>
</dbReference>
<dbReference type="Proteomes" id="UP000014760">
    <property type="component" value="Unassembled WGS sequence"/>
</dbReference>
<dbReference type="OrthoDB" id="338231at2759"/>
<dbReference type="AlphaFoldDB" id="R7UBB0"/>
<evidence type="ECO:0000256" key="2">
    <source>
        <dbReference type="ARBA" id="ARBA00008187"/>
    </source>
</evidence>
<evidence type="ECO:0000313" key="10">
    <source>
        <dbReference type="EnsemblMetazoa" id="CapteP134795"/>
    </source>
</evidence>
<dbReference type="EMBL" id="KB305899">
    <property type="protein sequence ID" value="ELU00542.1"/>
    <property type="molecule type" value="Genomic_DNA"/>
</dbReference>
<dbReference type="PANTHER" id="PTHR21206">
    <property type="entry name" value="SLD5 PROTEIN"/>
    <property type="match status" value="1"/>
</dbReference>
<sequence length="189" mass="22065">AWLNEKFSPCLEESQWEVIECILEQLNLMEANIERAKRVNLAISIHKMEIERIRFMITSYLRLRLRKVEKYAGHLLQQAEDNPENPRMTQEEHTYAREYLANTESHFQSLALRHMPPNLQTLNPEVVNDVPNLDSFVFLQVKEDVEGVMVEDNTPDSREEVINLEKGDQHITRYKPIAPLITSNAVVLI</sequence>
<comment type="similarity">
    <text evidence="2">Belongs to the GINS4/SLD5 family.</text>
</comment>
<dbReference type="PIRSF" id="PIRSF007764">
    <property type="entry name" value="Sld5"/>
    <property type="match status" value="1"/>
</dbReference>
<comment type="subcellular location">
    <subcellularLocation>
        <location evidence="1">Nucleus</location>
    </subcellularLocation>
</comment>
<dbReference type="OMA" id="ILETAWI"/>
<dbReference type="STRING" id="283909.R7UBB0"/>
<evidence type="ECO:0000256" key="3">
    <source>
        <dbReference type="ARBA" id="ARBA00014804"/>
    </source>
</evidence>
<proteinExistence type="inferred from homology"/>
<name>R7UBB0_CAPTE</name>
<keyword evidence="11" id="KW-1185">Reference proteome</keyword>
<reference evidence="10" key="3">
    <citation type="submission" date="2015-06" db="UniProtKB">
        <authorList>
            <consortium name="EnsemblMetazoa"/>
        </authorList>
    </citation>
    <scope>IDENTIFICATION</scope>
</reference>
<organism evidence="9">
    <name type="scientific">Capitella teleta</name>
    <name type="common">Polychaete worm</name>
    <dbReference type="NCBI Taxonomy" id="283909"/>
    <lineage>
        <taxon>Eukaryota</taxon>
        <taxon>Metazoa</taxon>
        <taxon>Spiralia</taxon>
        <taxon>Lophotrochozoa</taxon>
        <taxon>Annelida</taxon>
        <taxon>Polychaeta</taxon>
        <taxon>Sedentaria</taxon>
        <taxon>Scolecida</taxon>
        <taxon>Capitellidae</taxon>
        <taxon>Capitella</taxon>
    </lineage>
</organism>
<evidence type="ECO:0000259" key="7">
    <source>
        <dbReference type="Pfam" id="PF05916"/>
    </source>
</evidence>
<keyword evidence="5" id="KW-0539">Nucleus</keyword>
<evidence type="ECO:0000256" key="5">
    <source>
        <dbReference type="ARBA" id="ARBA00023242"/>
    </source>
</evidence>
<keyword evidence="4" id="KW-0235">DNA replication</keyword>
<dbReference type="FunCoup" id="R7UBB0">
    <property type="interactions" value="1182"/>
</dbReference>
<evidence type="ECO:0000256" key="4">
    <source>
        <dbReference type="ARBA" id="ARBA00022705"/>
    </source>
</evidence>
<dbReference type="InterPro" id="IPR031633">
    <property type="entry name" value="SLD5_C"/>
</dbReference>
<accession>R7UBB0</accession>
<dbReference type="GO" id="GO:0000727">
    <property type="term" value="P:double-strand break repair via break-induced replication"/>
    <property type="evidence" value="ECO:0007669"/>
    <property type="project" value="TreeGrafter"/>
</dbReference>
<dbReference type="EMBL" id="AMQN01009655">
    <property type="status" value="NOT_ANNOTATED_CDS"/>
    <property type="molecule type" value="Genomic_DNA"/>
</dbReference>
<protein>
    <recommendedName>
        <fullName evidence="3">DNA replication complex GINS protein SLD5</fullName>
    </recommendedName>
    <alternativeName>
        <fullName evidence="6">GINS complex subunit 4</fullName>
    </alternativeName>
</protein>
<dbReference type="HOGENOM" id="CLU_071893_3_0_1"/>
<feature type="domain" description="GINS subunit" evidence="7">
    <location>
        <begin position="39"/>
        <end position="110"/>
    </location>
</feature>
<dbReference type="InterPro" id="IPR038749">
    <property type="entry name" value="Sld5_GINS_A"/>
</dbReference>
<feature type="non-terminal residue" evidence="9">
    <location>
        <position position="1"/>
    </location>
</feature>
<dbReference type="InterPro" id="IPR036224">
    <property type="entry name" value="GINS_bundle-like_dom_sf"/>
</dbReference>
<evidence type="ECO:0000313" key="11">
    <source>
        <dbReference type="Proteomes" id="UP000014760"/>
    </source>
</evidence>
<dbReference type="InterPro" id="IPR021151">
    <property type="entry name" value="GINS_A"/>
</dbReference>
<dbReference type="GO" id="GO:0006261">
    <property type="term" value="P:DNA-templated DNA replication"/>
    <property type="evidence" value="ECO:0007669"/>
    <property type="project" value="InterPro"/>
</dbReference>
<dbReference type="CDD" id="cd21692">
    <property type="entry name" value="GINS_B_Sld5"/>
    <property type="match status" value="1"/>
</dbReference>
<dbReference type="FunFam" id="3.40.5.60:FF:000001">
    <property type="entry name" value="DNA replication complex GINS protein SLD5"/>
    <property type="match status" value="1"/>
</dbReference>
<dbReference type="Gene3D" id="1.20.58.1030">
    <property type="match status" value="1"/>
</dbReference>
<dbReference type="Pfam" id="PF16922">
    <property type="entry name" value="SLD5_C"/>
    <property type="match status" value="1"/>
</dbReference>
<dbReference type="EnsemblMetazoa" id="CapteT134795">
    <property type="protein sequence ID" value="CapteP134795"/>
    <property type="gene ID" value="CapteG134795"/>
</dbReference>
<dbReference type="Pfam" id="PF05916">
    <property type="entry name" value="Sld5"/>
    <property type="match status" value="1"/>
</dbReference>
<dbReference type="GO" id="GO:0000811">
    <property type="term" value="C:GINS complex"/>
    <property type="evidence" value="ECO:0007669"/>
    <property type="project" value="TreeGrafter"/>
</dbReference>